<reference evidence="3" key="1">
    <citation type="submission" date="2020-10" db="EMBL/GenBank/DDBJ databases">
        <title>High-Quality Genome Resource of Clonostachys rosea strain S41 by Oxford Nanopore Long-Read Sequencing.</title>
        <authorList>
            <person name="Wang H."/>
        </authorList>
    </citation>
    <scope>NUCLEOTIDE SEQUENCE</scope>
    <source>
        <strain evidence="3">S41</strain>
    </source>
</reference>
<accession>A0A8H7N8S6</accession>
<dbReference type="PANTHER" id="PTHR31834:SF1">
    <property type="entry name" value="INITIATION-SPECIFIC ALPHA-1,6-MANNOSYLTRANSFERASE"/>
    <property type="match status" value="1"/>
</dbReference>
<dbReference type="EMBL" id="JADCTT010000006">
    <property type="protein sequence ID" value="KAF9751162.1"/>
    <property type="molecule type" value="Genomic_DNA"/>
</dbReference>
<dbReference type="SUPFAM" id="SSF53448">
    <property type="entry name" value="Nucleotide-diphospho-sugar transferases"/>
    <property type="match status" value="1"/>
</dbReference>
<dbReference type="InterPro" id="IPR029044">
    <property type="entry name" value="Nucleotide-diphossugar_trans"/>
</dbReference>
<dbReference type="GO" id="GO:0000009">
    <property type="term" value="F:alpha-1,6-mannosyltransferase activity"/>
    <property type="evidence" value="ECO:0007669"/>
    <property type="project" value="InterPro"/>
</dbReference>
<comment type="similarity">
    <text evidence="1">Belongs to the glycosyltransferase 32 family.</text>
</comment>
<dbReference type="AlphaFoldDB" id="A0A8H7N8S6"/>
<dbReference type="GO" id="GO:0006487">
    <property type="term" value="P:protein N-linked glycosylation"/>
    <property type="evidence" value="ECO:0007669"/>
    <property type="project" value="TreeGrafter"/>
</dbReference>
<keyword evidence="2" id="KW-1133">Transmembrane helix</keyword>
<evidence type="ECO:0000313" key="4">
    <source>
        <dbReference type="Proteomes" id="UP000616885"/>
    </source>
</evidence>
<protein>
    <recommendedName>
        <fullName evidence="5">Initiation-specific alpha-1,6-mannosyltransferase</fullName>
    </recommendedName>
</protein>
<dbReference type="Proteomes" id="UP000616885">
    <property type="component" value="Unassembled WGS sequence"/>
</dbReference>
<gene>
    <name evidence="3" type="ORF">IM811_015382</name>
</gene>
<feature type="transmembrane region" description="Helical" evidence="2">
    <location>
        <begin position="21"/>
        <end position="39"/>
    </location>
</feature>
<evidence type="ECO:0000256" key="2">
    <source>
        <dbReference type="SAM" id="Phobius"/>
    </source>
</evidence>
<name>A0A8H7N8S6_BIOOC</name>
<dbReference type="PANTHER" id="PTHR31834">
    <property type="entry name" value="INITIATION-SPECIFIC ALPHA-1,6-MANNOSYLTRANSFERASE"/>
    <property type="match status" value="1"/>
</dbReference>
<sequence length="350" mass="39870">MFLSASRWRRLSRRFLSSRRLVPIALIFGFALVLTFYTLHIQSLHDPRFYERVALHVPHDAASLSSGLAQSSRQGDHLIPHNIWQIFLTPPEIKETRPEIPQKQRDFIESWKVNNRNHEYHLLRDNDTVAFVQENFPQHEALQRIFAGKGSAAMKSDILRYLLLFAIGGVYTDLDTVAWIPIDYWAPREYRSTARLIIGIEFDRLEGENWKGVHHELQFCQWTIAAAPGHPVFSAMVARALKLLGDLEESYGKPFAELKPTTNDVLTTTGPSAWTDAVFQELQRIDPNLKSLRDLSGLKKEKLIGDVLILPIDGFGAGQRHSGSTRLGVPPAARAKHKFHGVWKGRESRI</sequence>
<organism evidence="3 4">
    <name type="scientific">Bionectria ochroleuca</name>
    <name type="common">Gliocladium roseum</name>
    <dbReference type="NCBI Taxonomy" id="29856"/>
    <lineage>
        <taxon>Eukaryota</taxon>
        <taxon>Fungi</taxon>
        <taxon>Dikarya</taxon>
        <taxon>Ascomycota</taxon>
        <taxon>Pezizomycotina</taxon>
        <taxon>Sordariomycetes</taxon>
        <taxon>Hypocreomycetidae</taxon>
        <taxon>Hypocreales</taxon>
        <taxon>Bionectriaceae</taxon>
        <taxon>Clonostachys</taxon>
    </lineage>
</organism>
<dbReference type="InterPro" id="IPR039367">
    <property type="entry name" value="Och1-like"/>
</dbReference>
<proteinExistence type="inferred from homology"/>
<evidence type="ECO:0000313" key="3">
    <source>
        <dbReference type="EMBL" id="KAF9751162.1"/>
    </source>
</evidence>
<dbReference type="GO" id="GO:0000136">
    <property type="term" value="C:mannan polymerase complex"/>
    <property type="evidence" value="ECO:0007669"/>
    <property type="project" value="TreeGrafter"/>
</dbReference>
<keyword evidence="2" id="KW-0812">Transmembrane</keyword>
<comment type="caution">
    <text evidence="3">The sequence shown here is derived from an EMBL/GenBank/DDBJ whole genome shotgun (WGS) entry which is preliminary data.</text>
</comment>
<dbReference type="InterPro" id="IPR007577">
    <property type="entry name" value="GlycoTrfase_DXD_sugar-bd_CS"/>
</dbReference>
<keyword evidence="2" id="KW-0472">Membrane</keyword>
<evidence type="ECO:0000256" key="1">
    <source>
        <dbReference type="ARBA" id="ARBA00009003"/>
    </source>
</evidence>
<evidence type="ECO:0008006" key="5">
    <source>
        <dbReference type="Google" id="ProtNLM"/>
    </source>
</evidence>
<dbReference type="Gene3D" id="3.90.550.20">
    <property type="match status" value="1"/>
</dbReference>
<dbReference type="Pfam" id="PF04488">
    <property type="entry name" value="Gly_transf_sug"/>
    <property type="match status" value="1"/>
</dbReference>